<feature type="transmembrane region" description="Helical" evidence="2">
    <location>
        <begin position="45"/>
        <end position="65"/>
    </location>
</feature>
<dbReference type="Proteomes" id="UP000188354">
    <property type="component" value="Chromosome LG01"/>
</dbReference>
<reference evidence="3 4" key="1">
    <citation type="journal article" date="2017" name="Plant Biotechnol. J.">
        <title>A comprehensive draft genome sequence for lupin (Lupinus angustifolius), an emerging health food: insights into plant-microbe interactions and legume evolution.</title>
        <authorList>
            <person name="Hane J.K."/>
            <person name="Ming Y."/>
            <person name="Kamphuis L.G."/>
            <person name="Nelson M.N."/>
            <person name="Garg G."/>
            <person name="Atkins C.A."/>
            <person name="Bayer P.E."/>
            <person name="Bravo A."/>
            <person name="Bringans S."/>
            <person name="Cannon S."/>
            <person name="Edwards D."/>
            <person name="Foley R."/>
            <person name="Gao L.L."/>
            <person name="Harrison M.J."/>
            <person name="Huang W."/>
            <person name="Hurgobin B."/>
            <person name="Li S."/>
            <person name="Liu C.W."/>
            <person name="McGrath A."/>
            <person name="Morahan G."/>
            <person name="Murray J."/>
            <person name="Weller J."/>
            <person name="Jian J."/>
            <person name="Singh K.B."/>
        </authorList>
    </citation>
    <scope>NUCLEOTIDE SEQUENCE [LARGE SCALE GENOMIC DNA]</scope>
    <source>
        <strain evidence="4">cv. Tanjil</strain>
        <tissue evidence="3">Whole plant</tissue>
    </source>
</reference>
<feature type="compositionally biased region" description="Polar residues" evidence="1">
    <location>
        <begin position="84"/>
        <end position="100"/>
    </location>
</feature>
<evidence type="ECO:0008006" key="5">
    <source>
        <dbReference type="Google" id="ProtNLM"/>
    </source>
</evidence>
<proteinExistence type="predicted"/>
<evidence type="ECO:0000256" key="2">
    <source>
        <dbReference type="SAM" id="Phobius"/>
    </source>
</evidence>
<name>A0A4P1RTD8_LUPAN</name>
<protein>
    <recommendedName>
        <fullName evidence="5">Transmembrane protein</fullName>
    </recommendedName>
</protein>
<accession>A0A4P1RTD8</accession>
<organism evidence="3 4">
    <name type="scientific">Lupinus angustifolius</name>
    <name type="common">Narrow-leaved blue lupine</name>
    <dbReference type="NCBI Taxonomy" id="3871"/>
    <lineage>
        <taxon>Eukaryota</taxon>
        <taxon>Viridiplantae</taxon>
        <taxon>Streptophyta</taxon>
        <taxon>Embryophyta</taxon>
        <taxon>Tracheophyta</taxon>
        <taxon>Spermatophyta</taxon>
        <taxon>Magnoliopsida</taxon>
        <taxon>eudicotyledons</taxon>
        <taxon>Gunneridae</taxon>
        <taxon>Pentapetalae</taxon>
        <taxon>rosids</taxon>
        <taxon>fabids</taxon>
        <taxon>Fabales</taxon>
        <taxon>Fabaceae</taxon>
        <taxon>Papilionoideae</taxon>
        <taxon>50 kb inversion clade</taxon>
        <taxon>genistoids sensu lato</taxon>
        <taxon>core genistoids</taxon>
        <taxon>Genisteae</taxon>
        <taxon>Lupinus</taxon>
    </lineage>
</organism>
<feature type="compositionally biased region" description="Basic and acidic residues" evidence="1">
    <location>
        <begin position="133"/>
        <end position="148"/>
    </location>
</feature>
<keyword evidence="2" id="KW-0812">Transmembrane</keyword>
<feature type="region of interest" description="Disordered" evidence="1">
    <location>
        <begin position="80"/>
        <end position="112"/>
    </location>
</feature>
<dbReference type="PANTHER" id="PTHR34964">
    <property type="entry name" value="MEMBRANE LIPOPROTEIN-RELATED"/>
    <property type="match status" value="1"/>
</dbReference>
<gene>
    <name evidence="3" type="ORF">TanjilG_28993</name>
</gene>
<feature type="region of interest" description="Disordered" evidence="1">
    <location>
        <begin position="125"/>
        <end position="148"/>
    </location>
</feature>
<sequence length="148" mass="17131">MGDRKGDTIIYIIYGFFFACIIGGGVFLCLYIIQPNDSESITWYVILGMTLVTIPWLFWFLIYAYRCFCFRPHDVQFVDEGSRSPKSQPIKTSNFNSCDTKSPLHSPIGGRERHVHFGVVVEMEDGDCDDDDRQEHRHHEDDTEKLQS</sequence>
<evidence type="ECO:0000313" key="3">
    <source>
        <dbReference type="EMBL" id="OIW17643.1"/>
    </source>
</evidence>
<dbReference type="EMBL" id="CM007361">
    <property type="protein sequence ID" value="OIW17643.1"/>
    <property type="molecule type" value="Genomic_DNA"/>
</dbReference>
<dbReference type="AlphaFoldDB" id="A0A4P1RTD8"/>
<evidence type="ECO:0000313" key="4">
    <source>
        <dbReference type="Proteomes" id="UP000188354"/>
    </source>
</evidence>
<dbReference type="Gramene" id="OIW17643">
    <property type="protein sequence ID" value="OIW17643"/>
    <property type="gene ID" value="TanjilG_28993"/>
</dbReference>
<dbReference type="PANTHER" id="PTHR34964:SF14">
    <property type="entry name" value="MEMBRANE LIPOPROTEIN"/>
    <property type="match status" value="1"/>
</dbReference>
<keyword evidence="4" id="KW-1185">Reference proteome</keyword>
<keyword evidence="2" id="KW-0472">Membrane</keyword>
<evidence type="ECO:0000256" key="1">
    <source>
        <dbReference type="SAM" id="MobiDB-lite"/>
    </source>
</evidence>
<keyword evidence="2" id="KW-1133">Transmembrane helix</keyword>
<dbReference type="PROSITE" id="PS51257">
    <property type="entry name" value="PROKAR_LIPOPROTEIN"/>
    <property type="match status" value="1"/>
</dbReference>
<feature type="transmembrane region" description="Helical" evidence="2">
    <location>
        <begin position="12"/>
        <end position="33"/>
    </location>
</feature>